<evidence type="ECO:0000313" key="3">
    <source>
        <dbReference type="EMBL" id="RZF21738.1"/>
    </source>
</evidence>
<evidence type="ECO:0000256" key="2">
    <source>
        <dbReference type="SAM" id="SignalP"/>
    </source>
</evidence>
<gene>
    <name evidence="3" type="ORF">DAY19_08600</name>
</gene>
<evidence type="ECO:0000313" key="4">
    <source>
        <dbReference type="Proteomes" id="UP000443582"/>
    </source>
</evidence>
<accession>A0ABY0IHX7</accession>
<keyword evidence="4" id="KW-1185">Reference proteome</keyword>
<keyword evidence="2" id="KW-0732">Signal</keyword>
<organism evidence="3 4">
    <name type="scientific">Halobacteriovorax vibrionivorans</name>
    <dbReference type="NCBI Taxonomy" id="2152716"/>
    <lineage>
        <taxon>Bacteria</taxon>
        <taxon>Pseudomonadati</taxon>
        <taxon>Bdellovibrionota</taxon>
        <taxon>Bacteriovoracia</taxon>
        <taxon>Bacteriovoracales</taxon>
        <taxon>Halobacteriovoraceae</taxon>
        <taxon>Halobacteriovorax</taxon>
    </lineage>
</organism>
<reference evidence="4" key="1">
    <citation type="journal article" date="2019" name="Int. J. Syst. Evol. Microbiol.">
        <title>Halobacteriovorax valvorus sp. nov., a novel prokaryotic predator isolated from coastal seawater of China.</title>
        <authorList>
            <person name="Chen M.-X."/>
        </authorList>
    </citation>
    <scope>NUCLEOTIDE SEQUENCE [LARGE SCALE GENOMIC DNA]</scope>
    <source>
        <strain evidence="4">BL9</strain>
    </source>
</reference>
<feature type="compositionally biased region" description="Basic and acidic residues" evidence="1">
    <location>
        <begin position="312"/>
        <end position="321"/>
    </location>
</feature>
<dbReference type="EMBL" id="QDKL01000002">
    <property type="protein sequence ID" value="RZF21738.1"/>
    <property type="molecule type" value="Genomic_DNA"/>
</dbReference>
<protein>
    <submittedName>
        <fullName evidence="3">Uncharacterized protein</fullName>
    </submittedName>
</protein>
<feature type="compositionally biased region" description="Basic and acidic residues" evidence="1">
    <location>
        <begin position="352"/>
        <end position="416"/>
    </location>
</feature>
<dbReference type="RefSeq" id="WP_133296925.1">
    <property type="nucleotide sequence ID" value="NZ_QDKL01000002.1"/>
</dbReference>
<sequence length="483" mass="52845">MKNLILILAILLTSSSWAKSLNDCLDAECLRERATNFKAFLKAEEDFTNELGKAFPNSMLDKLVTNFVDEIRMDFNNANNDRETTLSQMKDNIRDNGIHAAFVDPAIVFMDMYASLGKKDKVQSMANIVNTLNPAIGDTLEKDFGIEIDRNYDPNFDAPKRQLNLPSNFNPTKREQSKDQFGGPRMGQFGNEFDGSLGAPEIDKENGMSNGLKPRMGNSGPGMNEGEMISPILANKLEQDKNSLLYSAASGVDTGGTKLCFGICGTVTGITVVGSVLSGGALAPVAIKTGLTCSIGCLGVAYSALKKVKAKEKVETPKPDQPRSGTGAPDTPEVEPEMPEINSPRVGGGDQPKADSEDKPKKGEDKPKKDEDKPKKDEDKPKKDEDKPKKDEDKPKKDEVKPKKGEDKPKKGEDKPKKGHVKPKKDDECKSSSGCKGDEVNKTLGRVRDGAPDQFDNMLNLRNKIEINFQDLQINFGRPQFGN</sequence>
<feature type="compositionally biased region" description="Basic and acidic residues" evidence="1">
    <location>
        <begin position="424"/>
        <end position="451"/>
    </location>
</feature>
<proteinExistence type="predicted"/>
<evidence type="ECO:0000256" key="1">
    <source>
        <dbReference type="SAM" id="MobiDB-lite"/>
    </source>
</evidence>
<feature type="region of interest" description="Disordered" evidence="1">
    <location>
        <begin position="155"/>
        <end position="184"/>
    </location>
</feature>
<feature type="signal peptide" evidence="2">
    <location>
        <begin position="1"/>
        <end position="18"/>
    </location>
</feature>
<comment type="caution">
    <text evidence="3">The sequence shown here is derived from an EMBL/GenBank/DDBJ whole genome shotgun (WGS) entry which is preliminary data.</text>
</comment>
<dbReference type="Proteomes" id="UP000443582">
    <property type="component" value="Unassembled WGS sequence"/>
</dbReference>
<feature type="region of interest" description="Disordered" evidence="1">
    <location>
        <begin position="312"/>
        <end position="453"/>
    </location>
</feature>
<name>A0ABY0IHX7_9BACT</name>
<feature type="chain" id="PRO_5047349761" evidence="2">
    <location>
        <begin position="19"/>
        <end position="483"/>
    </location>
</feature>